<reference evidence="6" key="1">
    <citation type="submission" date="2020-01" db="EMBL/GenBank/DDBJ databases">
        <authorList>
            <person name="Rat A."/>
        </authorList>
    </citation>
    <scope>NUCLEOTIDE SEQUENCE</scope>
    <source>
        <strain evidence="6">LMG 28251</strain>
    </source>
</reference>
<evidence type="ECO:0000256" key="1">
    <source>
        <dbReference type="ARBA" id="ARBA00022723"/>
    </source>
</evidence>
<dbReference type="InterPro" id="IPR050884">
    <property type="entry name" value="CNP_phosphodiesterase-III"/>
</dbReference>
<keyword evidence="2" id="KW-0378">Hydrolase</keyword>
<keyword evidence="7" id="KW-1185">Reference proteome</keyword>
<comment type="similarity">
    <text evidence="4">Belongs to the cyclic nucleotide phosphodiesterase class-III family.</text>
</comment>
<keyword evidence="1" id="KW-0479">Metal-binding</keyword>
<evidence type="ECO:0000259" key="5">
    <source>
        <dbReference type="Pfam" id="PF00149"/>
    </source>
</evidence>
<proteinExistence type="inferred from homology"/>
<dbReference type="PANTHER" id="PTHR42988:SF2">
    <property type="entry name" value="CYCLIC NUCLEOTIDE PHOSPHODIESTERASE CBUA0032-RELATED"/>
    <property type="match status" value="1"/>
</dbReference>
<protein>
    <submittedName>
        <fullName evidence="6">Metallophosphoesterase</fullName>
    </submittedName>
</protein>
<dbReference type="RefSeq" id="WP_211874800.1">
    <property type="nucleotide sequence ID" value="NZ_JAAEDH010000014.1"/>
</dbReference>
<dbReference type="AlphaFoldDB" id="A0AAF1JXQ4"/>
<dbReference type="InterPro" id="IPR004843">
    <property type="entry name" value="Calcineurin-like_PHP"/>
</dbReference>
<name>A0AAF1JXQ4_9PROT</name>
<dbReference type="GO" id="GO:0046872">
    <property type="term" value="F:metal ion binding"/>
    <property type="evidence" value="ECO:0007669"/>
    <property type="project" value="UniProtKB-KW"/>
</dbReference>
<evidence type="ECO:0000313" key="7">
    <source>
        <dbReference type="Proteomes" id="UP001196068"/>
    </source>
</evidence>
<keyword evidence="3" id="KW-0408">Iron</keyword>
<feature type="domain" description="Calcineurin-like phosphoesterase" evidence="5">
    <location>
        <begin position="3"/>
        <end position="189"/>
    </location>
</feature>
<sequence length="249" mass="27195">MARIAHLSDLHFGEASDKLVADLGADIRAAAPDALAVSGDLTRRASRKEFAAALRFLTSLETPLLMVPGNHDIPGHDLWTRLYDPLGRWRSVSAAFPLTVLEMPGLRLVGLDTVARAQWHLDWSAGAISGERRQQLARVLGEGAVLVCHHPLRHAGWAVGRRPPRHAERTIELLTTHKVRAVLCGHLHRAEMTRLGEGGPAQIIAPSAFSERGGRANGWNLVVLEDDTLRVETRECVGGTWRGRDLAAV</sequence>
<dbReference type="GO" id="GO:0016787">
    <property type="term" value="F:hydrolase activity"/>
    <property type="evidence" value="ECO:0007669"/>
    <property type="project" value="UniProtKB-KW"/>
</dbReference>
<dbReference type="EMBL" id="JAAEDH010000014">
    <property type="protein sequence ID" value="MBR0655952.1"/>
    <property type="molecule type" value="Genomic_DNA"/>
</dbReference>
<gene>
    <name evidence="6" type="ORF">GXW79_12795</name>
</gene>
<reference evidence="6" key="2">
    <citation type="journal article" date="2021" name="Syst. Appl. Microbiol.">
        <title>Roseomonas hellenica sp. nov., isolated from roots of wild-growing Alkanna tinctoria.</title>
        <authorList>
            <person name="Rat A."/>
            <person name="Naranjo H.D."/>
            <person name="Lebbe L."/>
            <person name="Cnockaert M."/>
            <person name="Krigas N."/>
            <person name="Grigoriadou K."/>
            <person name="Maloupa E."/>
            <person name="Willems A."/>
        </authorList>
    </citation>
    <scope>NUCLEOTIDE SEQUENCE</scope>
    <source>
        <strain evidence="6">LMG 28251</strain>
    </source>
</reference>
<dbReference type="PANTHER" id="PTHR42988">
    <property type="entry name" value="PHOSPHOHYDROLASE"/>
    <property type="match status" value="1"/>
</dbReference>
<comment type="caution">
    <text evidence="6">The sequence shown here is derived from an EMBL/GenBank/DDBJ whole genome shotgun (WGS) entry which is preliminary data.</text>
</comment>
<evidence type="ECO:0000256" key="3">
    <source>
        <dbReference type="ARBA" id="ARBA00023004"/>
    </source>
</evidence>
<evidence type="ECO:0000313" key="6">
    <source>
        <dbReference type="EMBL" id="MBR0655952.1"/>
    </source>
</evidence>
<accession>A0AAF1JXQ4</accession>
<organism evidence="6 7">
    <name type="scientific">Plastoroseomonas arctica</name>
    <dbReference type="NCBI Taxonomy" id="1509237"/>
    <lineage>
        <taxon>Bacteria</taxon>
        <taxon>Pseudomonadati</taxon>
        <taxon>Pseudomonadota</taxon>
        <taxon>Alphaproteobacteria</taxon>
        <taxon>Acetobacterales</taxon>
        <taxon>Acetobacteraceae</taxon>
        <taxon>Plastoroseomonas</taxon>
    </lineage>
</organism>
<dbReference type="SUPFAM" id="SSF56300">
    <property type="entry name" value="Metallo-dependent phosphatases"/>
    <property type="match status" value="1"/>
</dbReference>
<evidence type="ECO:0000256" key="2">
    <source>
        <dbReference type="ARBA" id="ARBA00022801"/>
    </source>
</evidence>
<dbReference type="InterPro" id="IPR029052">
    <property type="entry name" value="Metallo-depent_PP-like"/>
</dbReference>
<dbReference type="Proteomes" id="UP001196068">
    <property type="component" value="Unassembled WGS sequence"/>
</dbReference>
<dbReference type="Pfam" id="PF00149">
    <property type="entry name" value="Metallophos"/>
    <property type="match status" value="1"/>
</dbReference>
<dbReference type="Gene3D" id="3.60.21.10">
    <property type="match status" value="1"/>
</dbReference>
<evidence type="ECO:0000256" key="4">
    <source>
        <dbReference type="ARBA" id="ARBA00025742"/>
    </source>
</evidence>